<sequence>MMWDIKWYKYIQGLVPEHFQHRFNKDDKIPGEIFNEKHEDLLEKSLNWLKDTAQSCSVVAALIAGLSFATSGSVPGGNNESGKPILEGQPAFEGFAISSSIGLYSSGTAVIMFLAILTSRNQIKDFNIILPTKLLVGLTSLFVSIVAMFISFCAGHFFVLTDKY</sequence>
<feature type="transmembrane region" description="Helical" evidence="1">
    <location>
        <begin position="94"/>
        <end position="117"/>
    </location>
</feature>
<keyword evidence="1" id="KW-0812">Transmembrane</keyword>
<dbReference type="AlphaFoldDB" id="A0A392NSZ6"/>
<protein>
    <submittedName>
        <fullName evidence="3">Ankyrin repeat protein</fullName>
    </submittedName>
</protein>
<comment type="caution">
    <text evidence="3">The sequence shown here is derived from an EMBL/GenBank/DDBJ whole genome shotgun (WGS) entry which is preliminary data.</text>
</comment>
<feature type="transmembrane region" description="Helical" evidence="1">
    <location>
        <begin position="56"/>
        <end position="74"/>
    </location>
</feature>
<dbReference type="InterPro" id="IPR026961">
    <property type="entry name" value="PGG_dom"/>
</dbReference>
<keyword evidence="1" id="KW-1133">Transmembrane helix</keyword>
<dbReference type="EMBL" id="LXQA010049481">
    <property type="protein sequence ID" value="MCI02552.1"/>
    <property type="molecule type" value="Genomic_DNA"/>
</dbReference>
<dbReference type="Pfam" id="PF13962">
    <property type="entry name" value="PGG"/>
    <property type="match status" value="1"/>
</dbReference>
<evidence type="ECO:0000313" key="3">
    <source>
        <dbReference type="EMBL" id="MCI02552.1"/>
    </source>
</evidence>
<organism evidence="3 4">
    <name type="scientific">Trifolium medium</name>
    <dbReference type="NCBI Taxonomy" id="97028"/>
    <lineage>
        <taxon>Eukaryota</taxon>
        <taxon>Viridiplantae</taxon>
        <taxon>Streptophyta</taxon>
        <taxon>Embryophyta</taxon>
        <taxon>Tracheophyta</taxon>
        <taxon>Spermatophyta</taxon>
        <taxon>Magnoliopsida</taxon>
        <taxon>eudicotyledons</taxon>
        <taxon>Gunneridae</taxon>
        <taxon>Pentapetalae</taxon>
        <taxon>rosids</taxon>
        <taxon>fabids</taxon>
        <taxon>Fabales</taxon>
        <taxon>Fabaceae</taxon>
        <taxon>Papilionoideae</taxon>
        <taxon>50 kb inversion clade</taxon>
        <taxon>NPAAA clade</taxon>
        <taxon>Hologalegina</taxon>
        <taxon>IRL clade</taxon>
        <taxon>Trifolieae</taxon>
        <taxon>Trifolium</taxon>
    </lineage>
</organism>
<reference evidence="3 4" key="1">
    <citation type="journal article" date="2018" name="Front. Plant Sci.">
        <title>Red Clover (Trifolium pratense) and Zigzag Clover (T. medium) - A Picture of Genomic Similarities and Differences.</title>
        <authorList>
            <person name="Dluhosova J."/>
            <person name="Istvanek J."/>
            <person name="Nedelnik J."/>
            <person name="Repkova J."/>
        </authorList>
    </citation>
    <scope>NUCLEOTIDE SEQUENCE [LARGE SCALE GENOMIC DNA]</scope>
    <source>
        <strain evidence="4">cv. 10/8</strain>
        <tissue evidence="3">Leaf</tissue>
    </source>
</reference>
<dbReference type="GO" id="GO:0016020">
    <property type="term" value="C:membrane"/>
    <property type="evidence" value="ECO:0007669"/>
    <property type="project" value="TreeGrafter"/>
</dbReference>
<evidence type="ECO:0000259" key="2">
    <source>
        <dbReference type="Pfam" id="PF13962"/>
    </source>
</evidence>
<keyword evidence="1" id="KW-0472">Membrane</keyword>
<proteinExistence type="predicted"/>
<evidence type="ECO:0000256" key="1">
    <source>
        <dbReference type="SAM" id="Phobius"/>
    </source>
</evidence>
<feature type="domain" description="PGG" evidence="2">
    <location>
        <begin position="47"/>
        <end position="158"/>
    </location>
</feature>
<feature type="non-terminal residue" evidence="3">
    <location>
        <position position="164"/>
    </location>
</feature>
<keyword evidence="4" id="KW-1185">Reference proteome</keyword>
<dbReference type="PANTHER" id="PTHR24177">
    <property type="entry name" value="CASKIN"/>
    <property type="match status" value="1"/>
</dbReference>
<dbReference type="Proteomes" id="UP000265520">
    <property type="component" value="Unassembled WGS sequence"/>
</dbReference>
<name>A0A392NSZ6_9FABA</name>
<dbReference type="PANTHER" id="PTHR24177:SF187">
    <property type="entry name" value="ANKYRIN REPEAT PROTEIN"/>
    <property type="match status" value="1"/>
</dbReference>
<evidence type="ECO:0000313" key="4">
    <source>
        <dbReference type="Proteomes" id="UP000265520"/>
    </source>
</evidence>
<accession>A0A392NSZ6</accession>
<feature type="transmembrane region" description="Helical" evidence="1">
    <location>
        <begin position="138"/>
        <end position="159"/>
    </location>
</feature>